<evidence type="ECO:0000313" key="3">
    <source>
        <dbReference type="Proteomes" id="UP000799424"/>
    </source>
</evidence>
<sequence length="608" mass="69723">MRIQSDDWEYGFDNNSATVFLTSLRTVALAPEATFTQCCVNCAAIMRTNCQINVSDLSAASSDCAVCAFLLRAAEPHWHHENRGCYINRNKSALTIGEDRRRFLRLGTTLDLQAGFPHLLERGSSTQYALLQAWLHRCDESHACKSATGAAMPTRLLDVGPADTDTLRLCCSNKNKTLDYVALSHCWGVLTEAEKRKFCTTDENIKARQNGFDVSELPKTFRDAVRVAQNLGIRYLWIDSLCIVQWNQKDWKSEAKRMQDVYAGAYCTIAATSADDSNAGFLERTVRSEYLHIQDTSCRQFYLNTEVDDFDNDVENKPLNKRAWVLQERVLSRRTIHFSANQVYFECGAGVCCESFTTLQSSYRRKYFMLDPNFPERLLKAGSKRTIEFIQFLSTEYSKRGLTEKTDRCAAISGLESRIAQARKCETRFGIFQSFLHRSLLWQRSEERNTDRIDYKAQIVPSWSWMAYSGSVRFMDITFSGVEWVHSLRFNRRYKYRRFIKKWKPALVTDIGSFQRCNSEQRGTGYAILDLDGTERGRIQYDMETHENLDAERCVVVGRDSPESDSGKRKYYILVVRLTGTENEYARVGAGWILSDYVARQGVQALIV</sequence>
<protein>
    <submittedName>
        <fullName evidence="2">HET-domain-containing protein</fullName>
    </submittedName>
</protein>
<dbReference type="EMBL" id="MU006259">
    <property type="protein sequence ID" value="KAF2818140.1"/>
    <property type="molecule type" value="Genomic_DNA"/>
</dbReference>
<dbReference type="OrthoDB" id="4161196at2759"/>
<dbReference type="InterPro" id="IPR010730">
    <property type="entry name" value="HET"/>
</dbReference>
<dbReference type="AlphaFoldDB" id="A0A6A6ZAS2"/>
<accession>A0A6A6ZAS2</accession>
<feature type="domain" description="Heterokaryon incompatibility" evidence="1">
    <location>
        <begin position="180"/>
        <end position="328"/>
    </location>
</feature>
<proteinExistence type="predicted"/>
<organism evidence="2 3">
    <name type="scientific">Ophiobolus disseminans</name>
    <dbReference type="NCBI Taxonomy" id="1469910"/>
    <lineage>
        <taxon>Eukaryota</taxon>
        <taxon>Fungi</taxon>
        <taxon>Dikarya</taxon>
        <taxon>Ascomycota</taxon>
        <taxon>Pezizomycotina</taxon>
        <taxon>Dothideomycetes</taxon>
        <taxon>Pleosporomycetidae</taxon>
        <taxon>Pleosporales</taxon>
        <taxon>Pleosporineae</taxon>
        <taxon>Phaeosphaeriaceae</taxon>
        <taxon>Ophiobolus</taxon>
    </lineage>
</organism>
<keyword evidence="3" id="KW-1185">Reference proteome</keyword>
<dbReference type="Proteomes" id="UP000799424">
    <property type="component" value="Unassembled WGS sequence"/>
</dbReference>
<dbReference type="Pfam" id="PF06985">
    <property type="entry name" value="HET"/>
    <property type="match status" value="1"/>
</dbReference>
<dbReference type="PANTHER" id="PTHR33112:SF10">
    <property type="entry name" value="TOL"/>
    <property type="match status" value="1"/>
</dbReference>
<evidence type="ECO:0000259" key="1">
    <source>
        <dbReference type="Pfam" id="PF06985"/>
    </source>
</evidence>
<evidence type="ECO:0000313" key="2">
    <source>
        <dbReference type="EMBL" id="KAF2818140.1"/>
    </source>
</evidence>
<dbReference type="PANTHER" id="PTHR33112">
    <property type="entry name" value="DOMAIN PROTEIN, PUTATIVE-RELATED"/>
    <property type="match status" value="1"/>
</dbReference>
<reference evidence="2" key="1">
    <citation type="journal article" date="2020" name="Stud. Mycol.">
        <title>101 Dothideomycetes genomes: a test case for predicting lifestyles and emergence of pathogens.</title>
        <authorList>
            <person name="Haridas S."/>
            <person name="Albert R."/>
            <person name="Binder M."/>
            <person name="Bloem J."/>
            <person name="Labutti K."/>
            <person name="Salamov A."/>
            <person name="Andreopoulos B."/>
            <person name="Baker S."/>
            <person name="Barry K."/>
            <person name="Bills G."/>
            <person name="Bluhm B."/>
            <person name="Cannon C."/>
            <person name="Castanera R."/>
            <person name="Culley D."/>
            <person name="Daum C."/>
            <person name="Ezra D."/>
            <person name="Gonzalez J."/>
            <person name="Henrissat B."/>
            <person name="Kuo A."/>
            <person name="Liang C."/>
            <person name="Lipzen A."/>
            <person name="Lutzoni F."/>
            <person name="Magnuson J."/>
            <person name="Mondo S."/>
            <person name="Nolan M."/>
            <person name="Ohm R."/>
            <person name="Pangilinan J."/>
            <person name="Park H.-J."/>
            <person name="Ramirez L."/>
            <person name="Alfaro M."/>
            <person name="Sun H."/>
            <person name="Tritt A."/>
            <person name="Yoshinaga Y."/>
            <person name="Zwiers L.-H."/>
            <person name="Turgeon B."/>
            <person name="Goodwin S."/>
            <person name="Spatafora J."/>
            <person name="Crous P."/>
            <person name="Grigoriev I."/>
        </authorList>
    </citation>
    <scope>NUCLEOTIDE SEQUENCE</scope>
    <source>
        <strain evidence="2">CBS 113818</strain>
    </source>
</reference>
<name>A0A6A6ZAS2_9PLEO</name>
<gene>
    <name evidence="2" type="ORF">CC86DRAFT_389145</name>
</gene>